<organism evidence="1 2">
    <name type="scientific">Striga asiatica</name>
    <name type="common">Asiatic witchweed</name>
    <name type="synonym">Buchnera asiatica</name>
    <dbReference type="NCBI Taxonomy" id="4170"/>
    <lineage>
        <taxon>Eukaryota</taxon>
        <taxon>Viridiplantae</taxon>
        <taxon>Streptophyta</taxon>
        <taxon>Embryophyta</taxon>
        <taxon>Tracheophyta</taxon>
        <taxon>Spermatophyta</taxon>
        <taxon>Magnoliopsida</taxon>
        <taxon>eudicotyledons</taxon>
        <taxon>Gunneridae</taxon>
        <taxon>Pentapetalae</taxon>
        <taxon>asterids</taxon>
        <taxon>lamiids</taxon>
        <taxon>Lamiales</taxon>
        <taxon>Orobanchaceae</taxon>
        <taxon>Buchnereae</taxon>
        <taxon>Striga</taxon>
    </lineage>
</organism>
<gene>
    <name evidence="1" type="ORF">STAS_22594</name>
</gene>
<sequence length="153" mass="17266">MHAANSGDSLMHARMLATMGAKARFRRTRLVLASTRRGRSNEGFTQELNRGLWFTRRYRPGVQAFPSLIDPPFSRRLGKSLPNYSSYTTRNGGIPIHNNRNVETKVCGTLSRSAKSIIKYGHFRSVLDKSILLVKSLEKGFIFCAVLDKGLHR</sequence>
<dbReference type="AlphaFoldDB" id="A0A5A7QLB2"/>
<reference evidence="2" key="1">
    <citation type="journal article" date="2019" name="Curr. Biol.">
        <title>Genome Sequence of Striga asiatica Provides Insight into the Evolution of Plant Parasitism.</title>
        <authorList>
            <person name="Yoshida S."/>
            <person name="Kim S."/>
            <person name="Wafula E.K."/>
            <person name="Tanskanen J."/>
            <person name="Kim Y.M."/>
            <person name="Honaas L."/>
            <person name="Yang Z."/>
            <person name="Spallek T."/>
            <person name="Conn C.E."/>
            <person name="Ichihashi Y."/>
            <person name="Cheong K."/>
            <person name="Cui S."/>
            <person name="Der J.P."/>
            <person name="Gundlach H."/>
            <person name="Jiao Y."/>
            <person name="Hori C."/>
            <person name="Ishida J.K."/>
            <person name="Kasahara H."/>
            <person name="Kiba T."/>
            <person name="Kim M.S."/>
            <person name="Koo N."/>
            <person name="Laohavisit A."/>
            <person name="Lee Y.H."/>
            <person name="Lumba S."/>
            <person name="McCourt P."/>
            <person name="Mortimer J.C."/>
            <person name="Mutuku J.M."/>
            <person name="Nomura T."/>
            <person name="Sasaki-Sekimoto Y."/>
            <person name="Seto Y."/>
            <person name="Wang Y."/>
            <person name="Wakatake T."/>
            <person name="Sakakibara H."/>
            <person name="Demura T."/>
            <person name="Yamaguchi S."/>
            <person name="Yoneyama K."/>
            <person name="Manabe R.I."/>
            <person name="Nelson D.C."/>
            <person name="Schulman A.H."/>
            <person name="Timko M.P."/>
            <person name="dePamphilis C.W."/>
            <person name="Choi D."/>
            <person name="Shirasu K."/>
        </authorList>
    </citation>
    <scope>NUCLEOTIDE SEQUENCE [LARGE SCALE GENOMIC DNA]</scope>
    <source>
        <strain evidence="2">cv. UVA1</strain>
    </source>
</reference>
<proteinExistence type="predicted"/>
<comment type="caution">
    <text evidence="1">The sequence shown here is derived from an EMBL/GenBank/DDBJ whole genome shotgun (WGS) entry which is preliminary data.</text>
</comment>
<protein>
    <submittedName>
        <fullName evidence="1">Transcriptional regulator</fullName>
    </submittedName>
</protein>
<accession>A0A5A7QLB2</accession>
<evidence type="ECO:0000313" key="2">
    <source>
        <dbReference type="Proteomes" id="UP000325081"/>
    </source>
</evidence>
<evidence type="ECO:0000313" key="1">
    <source>
        <dbReference type="EMBL" id="GER45632.1"/>
    </source>
</evidence>
<keyword evidence="2" id="KW-1185">Reference proteome</keyword>
<dbReference type="EMBL" id="BKCP01007183">
    <property type="protein sequence ID" value="GER45632.1"/>
    <property type="molecule type" value="Genomic_DNA"/>
</dbReference>
<name>A0A5A7QLB2_STRAF</name>
<dbReference type="Proteomes" id="UP000325081">
    <property type="component" value="Unassembled WGS sequence"/>
</dbReference>